<feature type="region of interest" description="Disordered" evidence="1">
    <location>
        <begin position="1"/>
        <end position="54"/>
    </location>
</feature>
<feature type="compositionally biased region" description="Basic and acidic residues" evidence="1">
    <location>
        <begin position="19"/>
        <end position="36"/>
    </location>
</feature>
<keyword evidence="3" id="KW-1185">Reference proteome</keyword>
<reference evidence="2" key="1">
    <citation type="submission" date="2023-10" db="EMBL/GenBank/DDBJ databases">
        <authorList>
            <person name="Chen Y."/>
            <person name="Shah S."/>
            <person name="Dougan E. K."/>
            <person name="Thang M."/>
            <person name="Chan C."/>
        </authorList>
    </citation>
    <scope>NUCLEOTIDE SEQUENCE [LARGE SCALE GENOMIC DNA]</scope>
</reference>
<dbReference type="EMBL" id="CAUYUJ010016727">
    <property type="protein sequence ID" value="CAK0868235.1"/>
    <property type="molecule type" value="Genomic_DNA"/>
</dbReference>
<evidence type="ECO:0000256" key="1">
    <source>
        <dbReference type="SAM" id="MobiDB-lite"/>
    </source>
</evidence>
<feature type="compositionally biased region" description="Basic residues" evidence="1">
    <location>
        <begin position="7"/>
        <end position="18"/>
    </location>
</feature>
<feature type="compositionally biased region" description="Basic and acidic residues" evidence="1">
    <location>
        <begin position="44"/>
        <end position="54"/>
    </location>
</feature>
<evidence type="ECO:0000313" key="3">
    <source>
        <dbReference type="Proteomes" id="UP001189429"/>
    </source>
</evidence>
<gene>
    <name evidence="2" type="ORF">PCOR1329_LOCUS54973</name>
</gene>
<evidence type="ECO:0000313" key="2">
    <source>
        <dbReference type="EMBL" id="CAK0868235.1"/>
    </source>
</evidence>
<organism evidence="2 3">
    <name type="scientific">Prorocentrum cordatum</name>
    <dbReference type="NCBI Taxonomy" id="2364126"/>
    <lineage>
        <taxon>Eukaryota</taxon>
        <taxon>Sar</taxon>
        <taxon>Alveolata</taxon>
        <taxon>Dinophyceae</taxon>
        <taxon>Prorocentrales</taxon>
        <taxon>Prorocentraceae</taxon>
        <taxon>Prorocentrum</taxon>
    </lineage>
</organism>
<accession>A0ABN9V7Y6</accession>
<feature type="region of interest" description="Disordered" evidence="1">
    <location>
        <begin position="169"/>
        <end position="196"/>
    </location>
</feature>
<sequence length="219" mass="24920">MRERSMRGRRRSTRRRRTEKAETDERLASSKEDRPRGHPGVARRGREVLDDVEGEKCSMTDAEWQERQKTRAAEMAAVSKALAILASDDAHDLYARTFNKAAASLLQQRSSEQSARRDQASRLLTAAARRLHSQALSRLALSARLDAFEEVKKAIDSMLSALQEEQAAEVKHKETSALRSSTRTSSRPRRRRWRKDLEAKIAQLETTIKHLTEDPTSTL</sequence>
<proteinExistence type="predicted"/>
<protein>
    <submittedName>
        <fullName evidence="2">Uncharacterized protein</fullName>
    </submittedName>
</protein>
<name>A0ABN9V7Y6_9DINO</name>
<comment type="caution">
    <text evidence="2">The sequence shown here is derived from an EMBL/GenBank/DDBJ whole genome shotgun (WGS) entry which is preliminary data.</text>
</comment>
<dbReference type="Proteomes" id="UP001189429">
    <property type="component" value="Unassembled WGS sequence"/>
</dbReference>